<sequence>MKKYFAFMSIGLLLLSLTAITVAIAAPETTAAEPELFAEPMLIAEPVLISEPALIAEKISADGYYQDMLYPEVGKEIIPLFIDPGYSYLRIKPGESDERTVVLYNHGKEPLTLEPYVAPKVFSDNMLDEDWVTISPAKAELKSGEKQEFTIKVSVPEDAELDNYDANVFFSDLEGDVSALYPGYNGALELSVNVWLPPNIQIFNSYINDRVEAGSEYEYVIKLKNVADKAISINPEFEVSEDEWYGYTAQVSLDEKDVTITAPSVIKAGEKTTVTVKVKVPADAEGNLNGRINLNIDDRTMNEWSQKVSMNLDVWQQPEDPFTTSFVSRTDDPVTLKIISRDYNYGGSSTSSTAPSFDVVLKNADGQVKSVLISTGHSSTVSLSQQSPIYYGIAMDEARDGAMSDVSVSSDGADEEQFNVYQQGSTTYTEVYLADGAVGEWTLEIMPHNTENFEYSVNIGPVD</sequence>
<dbReference type="EMBL" id="JAGSOI010000042">
    <property type="protein sequence ID" value="MCM1987293.1"/>
    <property type="molecule type" value="Genomic_DNA"/>
</dbReference>
<dbReference type="Gene3D" id="2.60.40.10">
    <property type="entry name" value="Immunoglobulins"/>
    <property type="match status" value="1"/>
</dbReference>
<evidence type="ECO:0000313" key="1">
    <source>
        <dbReference type="EMBL" id="MCM1987293.1"/>
    </source>
</evidence>
<organism evidence="1 2">
    <name type="scientific">Methanococcoides seepicolus</name>
    <dbReference type="NCBI Taxonomy" id="2828780"/>
    <lineage>
        <taxon>Archaea</taxon>
        <taxon>Methanobacteriati</taxon>
        <taxon>Methanobacteriota</taxon>
        <taxon>Stenosarchaea group</taxon>
        <taxon>Methanomicrobia</taxon>
        <taxon>Methanosarcinales</taxon>
        <taxon>Methanosarcinaceae</taxon>
        <taxon>Methanococcoides</taxon>
    </lineage>
</organism>
<gene>
    <name evidence="1" type="ORF">KDK67_09920</name>
</gene>
<proteinExistence type="predicted"/>
<keyword evidence="2" id="KW-1185">Reference proteome</keyword>
<dbReference type="AlphaFoldDB" id="A0A9E4ZHM3"/>
<evidence type="ECO:0008006" key="3">
    <source>
        <dbReference type="Google" id="ProtNLM"/>
    </source>
</evidence>
<evidence type="ECO:0000313" key="2">
    <source>
        <dbReference type="Proteomes" id="UP001056766"/>
    </source>
</evidence>
<name>A0A9E4ZHM3_9EURY</name>
<dbReference type="InterPro" id="IPR013783">
    <property type="entry name" value="Ig-like_fold"/>
</dbReference>
<accession>A0A9E4ZHM3</accession>
<protein>
    <recommendedName>
        <fullName evidence="3">NPCBM-associated, NEW3 domain of alpha-galactosidase</fullName>
    </recommendedName>
</protein>
<dbReference type="RefSeq" id="WP_250868633.1">
    <property type="nucleotide sequence ID" value="NZ_JAGSOI010000042.1"/>
</dbReference>
<dbReference type="Proteomes" id="UP001056766">
    <property type="component" value="Unassembled WGS sequence"/>
</dbReference>
<comment type="caution">
    <text evidence="1">The sequence shown here is derived from an EMBL/GenBank/DDBJ whole genome shotgun (WGS) entry which is preliminary data.</text>
</comment>
<reference evidence="1" key="2">
    <citation type="submission" date="2021-04" db="EMBL/GenBank/DDBJ databases">
        <authorList>
            <person name="Dong X."/>
        </authorList>
    </citation>
    <scope>NUCLEOTIDE SEQUENCE</scope>
    <source>
        <strain evidence="1">LLY</strain>
    </source>
</reference>
<reference evidence="1" key="1">
    <citation type="journal article" date="2021" name="mSystems">
        <title>Bacteria and Archaea Synergistically Convert Glycine Betaine to Biogenic Methane in the Formosa Cold Seep of the South China Sea.</title>
        <authorList>
            <person name="Li L."/>
            <person name="Zhang W."/>
            <person name="Zhang S."/>
            <person name="Song L."/>
            <person name="Sun Q."/>
            <person name="Zhang H."/>
            <person name="Xiang H."/>
            <person name="Dong X."/>
        </authorList>
    </citation>
    <scope>NUCLEOTIDE SEQUENCE</scope>
    <source>
        <strain evidence="1">LLY</strain>
    </source>
</reference>